<organism evidence="3 4">
    <name type="scientific">Parachlamydia acanthamoebae (strain UV7)</name>
    <dbReference type="NCBI Taxonomy" id="765952"/>
    <lineage>
        <taxon>Bacteria</taxon>
        <taxon>Pseudomonadati</taxon>
        <taxon>Chlamydiota</taxon>
        <taxon>Chlamydiia</taxon>
        <taxon>Parachlamydiales</taxon>
        <taxon>Parachlamydiaceae</taxon>
        <taxon>Parachlamydia</taxon>
    </lineage>
</organism>
<dbReference type="EMBL" id="FR872580">
    <property type="protein sequence ID" value="CCB86429.1"/>
    <property type="molecule type" value="Genomic_DNA"/>
</dbReference>
<dbReference type="InterPro" id="IPR000403">
    <property type="entry name" value="PI3/4_kinase_cat_dom"/>
</dbReference>
<sequence>MEQQQGLHSGGYIPYGQQLSSVEKTTDKSQVEKEKSEDTRYSPSQSASPDSNSLEKQKSAFLDQEKRKREIDQFDQKEKEEESSSPVKKVIKIEAPPDLQEAARLDDHHFTAPLIANIHQAFDETISQNTEKEIKEGIIKTREDLIHFVFKSASELLNSPNPISTAAIENIHQLLFTPPLEDLSGKGLENVNLIQPHPAYVFQSLRNCLIAMDGKACASIADESAKYITSESVQKIFTIDSKSIDAIKREVTRLQEKSKLEGGLNAKDQSDLEDFQNFLNEIHEIHAKIDAFPVIGTRQYLQALGSLEAKNINHAYILRDSNSKEQWIFKPEISSFEDEATCNPSRLVEREHAASLVNIDGRFPIPKTVYVEMNGWTGSAQMFIDGAINMDRLDNAPVSRDGLHRLVIFDLLFSNEDRHSANILFKKESGSNVYAPYGIDHDSCMPKYGNALKLDYIALISQDEQFNQNLKPLVSEEALQEYAMEMKKKEMPESAISWMMVAGRKIREDMDTRSARTIIRDLMESWERGHDEDY</sequence>
<evidence type="ECO:0000313" key="4">
    <source>
        <dbReference type="Proteomes" id="UP000000495"/>
    </source>
</evidence>
<reference evidence="3 4" key="2">
    <citation type="journal article" date="2011" name="Mol. Biol. Evol.">
        <title>Unity in variety--the pan-genome of the Chlamydiae.</title>
        <authorList>
            <person name="Collingro A."/>
            <person name="Tischler P."/>
            <person name="Weinmaier T."/>
            <person name="Penz T."/>
            <person name="Heinz E."/>
            <person name="Brunham R.C."/>
            <person name="Read T.D."/>
            <person name="Bavoil P.M."/>
            <person name="Sachse K."/>
            <person name="Kahane S."/>
            <person name="Friedman M.G."/>
            <person name="Rattei T."/>
            <person name="Myers G.S."/>
            <person name="Horn M."/>
        </authorList>
    </citation>
    <scope>NUCLEOTIDE SEQUENCE [LARGE SCALE GENOMIC DNA]</scope>
    <source>
        <strain evidence="4">UV7</strain>
    </source>
</reference>
<gene>
    <name evidence="3" type="ordered locus">PUV_14790</name>
</gene>
<keyword evidence="4" id="KW-1185">Reference proteome</keyword>
<feature type="region of interest" description="Disordered" evidence="1">
    <location>
        <begin position="1"/>
        <end position="91"/>
    </location>
</feature>
<dbReference type="HOGENOM" id="CLU_509813_0_0_0"/>
<evidence type="ECO:0000256" key="1">
    <source>
        <dbReference type="SAM" id="MobiDB-lite"/>
    </source>
</evidence>
<dbReference type="RefSeq" id="WP_013924968.1">
    <property type="nucleotide sequence ID" value="NC_015702.1"/>
</dbReference>
<dbReference type="OrthoDB" id="3423180at2"/>
<proteinExistence type="predicted"/>
<dbReference type="Pfam" id="PF00454">
    <property type="entry name" value="PI3_PI4_kinase"/>
    <property type="match status" value="1"/>
</dbReference>
<evidence type="ECO:0000259" key="2">
    <source>
        <dbReference type="Pfam" id="PF00454"/>
    </source>
</evidence>
<dbReference type="KEGG" id="puv:PUV_14790"/>
<reference key="1">
    <citation type="journal article" date="2011" name="Mol. Biol. Evol.">
        <title>Unity in variety -- the pan-genome of the Chlamydiae.</title>
        <authorList>
            <person name="Collingro A."/>
            <person name="Tischler P."/>
            <person name="Weinmaier T."/>
            <person name="Penz T."/>
            <person name="Heinz E."/>
            <person name="Brunham R.C."/>
            <person name="Read T.D."/>
            <person name="Bavoil P.M."/>
            <person name="Sachse K."/>
            <person name="Kahane S."/>
            <person name="Friedman M.G."/>
            <person name="Rattei T."/>
            <person name="Myers G.S.A."/>
            <person name="Horn M."/>
        </authorList>
    </citation>
    <scope>NUCLEOTIDE SEQUENCE</scope>
    <source>
        <strain>UV7</strain>
    </source>
</reference>
<feature type="compositionally biased region" description="Low complexity" evidence="1">
    <location>
        <begin position="42"/>
        <end position="52"/>
    </location>
</feature>
<dbReference type="Proteomes" id="UP000000495">
    <property type="component" value="Chromosome"/>
</dbReference>
<evidence type="ECO:0000313" key="3">
    <source>
        <dbReference type="EMBL" id="CCB86429.1"/>
    </source>
</evidence>
<dbReference type="STRING" id="765952.PUV_14790"/>
<feature type="compositionally biased region" description="Basic and acidic residues" evidence="1">
    <location>
        <begin position="24"/>
        <end position="40"/>
    </location>
</feature>
<name>F8KZS2_PARAV</name>
<feature type="compositionally biased region" description="Basic and acidic residues" evidence="1">
    <location>
        <begin position="53"/>
        <end position="82"/>
    </location>
</feature>
<protein>
    <recommendedName>
        <fullName evidence="2">PI3K/PI4K catalytic domain-containing protein</fullName>
    </recommendedName>
</protein>
<accession>F8KZS2</accession>
<dbReference type="AlphaFoldDB" id="F8KZS2"/>
<feature type="domain" description="PI3K/PI4K catalytic" evidence="2">
    <location>
        <begin position="400"/>
        <end position="454"/>
    </location>
</feature>